<gene>
    <name evidence="2" type="ORF">DPV69_11280</name>
</gene>
<dbReference type="PANTHER" id="PTHR22916">
    <property type="entry name" value="GLYCOSYLTRANSFERASE"/>
    <property type="match status" value="1"/>
</dbReference>
<accession>A0A3S3R6B6</accession>
<dbReference type="Proteomes" id="UP000284120">
    <property type="component" value="Unassembled WGS sequence"/>
</dbReference>
<dbReference type="Pfam" id="PF00535">
    <property type="entry name" value="Glycos_transf_2"/>
    <property type="match status" value="1"/>
</dbReference>
<protein>
    <submittedName>
        <fullName evidence="2">Glycosyltransferase family 2 protein</fullName>
    </submittedName>
</protein>
<proteinExistence type="predicted"/>
<reference evidence="2 3" key="1">
    <citation type="submission" date="2018-06" db="EMBL/GenBank/DDBJ databases">
        <title>Pedobacter endophyticus sp. nov., an endophytic bacterium isolated from a leaf of Triticum aestivum.</title>
        <authorList>
            <person name="Zhang L."/>
        </authorList>
    </citation>
    <scope>NUCLEOTIDE SEQUENCE [LARGE SCALE GENOMIC DNA]</scope>
    <source>
        <strain evidence="2 3">CM134L-2</strain>
    </source>
</reference>
<keyword evidence="3" id="KW-1185">Reference proteome</keyword>
<dbReference type="InterPro" id="IPR001173">
    <property type="entry name" value="Glyco_trans_2-like"/>
</dbReference>
<keyword evidence="2" id="KW-0808">Transferase</keyword>
<dbReference type="Gene3D" id="3.90.550.10">
    <property type="entry name" value="Spore Coat Polysaccharide Biosynthesis Protein SpsA, Chain A"/>
    <property type="match status" value="1"/>
</dbReference>
<name>A0A3S3R6B6_9SPHI</name>
<organism evidence="2 3">
    <name type="scientific">Pedobacter chitinilyticus</name>
    <dbReference type="NCBI Taxonomy" id="2233776"/>
    <lineage>
        <taxon>Bacteria</taxon>
        <taxon>Pseudomonadati</taxon>
        <taxon>Bacteroidota</taxon>
        <taxon>Sphingobacteriia</taxon>
        <taxon>Sphingobacteriales</taxon>
        <taxon>Sphingobacteriaceae</taxon>
        <taxon>Pedobacter</taxon>
    </lineage>
</organism>
<dbReference type="EMBL" id="SAYW01000003">
    <property type="protein sequence ID" value="RWU07561.1"/>
    <property type="molecule type" value="Genomic_DNA"/>
</dbReference>
<dbReference type="InterPro" id="IPR029044">
    <property type="entry name" value="Nucleotide-diphossugar_trans"/>
</dbReference>
<evidence type="ECO:0000313" key="3">
    <source>
        <dbReference type="Proteomes" id="UP000284120"/>
    </source>
</evidence>
<dbReference type="SUPFAM" id="SSF53448">
    <property type="entry name" value="Nucleotide-diphospho-sugar transferases"/>
    <property type="match status" value="1"/>
</dbReference>
<comment type="caution">
    <text evidence="2">The sequence shown here is derived from an EMBL/GenBank/DDBJ whole genome shotgun (WGS) entry which is preliminary data.</text>
</comment>
<dbReference type="CDD" id="cd00761">
    <property type="entry name" value="Glyco_tranf_GTA_type"/>
    <property type="match status" value="1"/>
</dbReference>
<feature type="domain" description="Glycosyltransferase 2-like" evidence="1">
    <location>
        <begin position="23"/>
        <end position="172"/>
    </location>
</feature>
<dbReference type="GO" id="GO:0016758">
    <property type="term" value="F:hexosyltransferase activity"/>
    <property type="evidence" value="ECO:0007669"/>
    <property type="project" value="UniProtKB-ARBA"/>
</dbReference>
<evidence type="ECO:0000313" key="2">
    <source>
        <dbReference type="EMBL" id="RWU07561.1"/>
    </source>
</evidence>
<evidence type="ECO:0000259" key="1">
    <source>
        <dbReference type="Pfam" id="PF00535"/>
    </source>
</evidence>
<dbReference type="AlphaFoldDB" id="A0A3S3R6B6"/>
<sequence length="331" mass="38792">MAIGPIQRKLFYSHTMVAKALVSIIIPSYNYANFIIETLTSIRGQKYEHWEAIVVDDGSTDNTEALVLELAKVDARIIYVYQENKGLSAARNTGIKKASGDYIQFLDADDLISEDKIQLQLDHFAADKNLGISYCNTYYFTNNNIQERYRSLDLTQQEWIIRLNDRPTTEQLWELVNRNIMPVNSPLVKREVVKKVGDFNTELTSLEDWEYWFKSAMYFKFGYLDNERAYGMVRVHHTSMSKDLKKMYLNEIVVRSLFQIYIDDAMSDSEEGRKLKKENMRLLKRPNSYFIAEEGFFNVKHAFQMIKKNGLKQFMSAYMKAINDFRKKNRA</sequence>
<dbReference type="OrthoDB" id="6638511at2"/>
<dbReference type="PANTHER" id="PTHR22916:SF3">
    <property type="entry name" value="UDP-GLCNAC:BETAGAL BETA-1,3-N-ACETYLGLUCOSAMINYLTRANSFERASE-LIKE PROTEIN 1"/>
    <property type="match status" value="1"/>
</dbReference>